<name>A0A506PJ67_9FLAO</name>
<comment type="caution">
    <text evidence="2">The sequence shown here is derived from an EMBL/GenBank/DDBJ whole genome shotgun (WGS) entry which is preliminary data.</text>
</comment>
<reference evidence="2 3" key="1">
    <citation type="submission" date="2019-06" db="EMBL/GenBank/DDBJ databases">
        <title>Flavobacteriaceae Paucihalobacterium erythroidium CWB-1, complete genome.</title>
        <authorList>
            <person name="Wu S."/>
        </authorList>
    </citation>
    <scope>NUCLEOTIDE SEQUENCE [LARGE SCALE GENOMIC DNA]</scope>
    <source>
        <strain evidence="2 3">CWB-1</strain>
    </source>
</reference>
<dbReference type="OrthoDB" id="834817at2"/>
<protein>
    <submittedName>
        <fullName evidence="2">Uncharacterized protein</fullName>
    </submittedName>
</protein>
<feature type="transmembrane region" description="Helical" evidence="1">
    <location>
        <begin position="258"/>
        <end position="279"/>
    </location>
</feature>
<keyword evidence="3" id="KW-1185">Reference proteome</keyword>
<dbReference type="Proteomes" id="UP000317332">
    <property type="component" value="Unassembled WGS sequence"/>
</dbReference>
<dbReference type="EMBL" id="VHIQ01000003">
    <property type="protein sequence ID" value="TPV33863.1"/>
    <property type="molecule type" value="Genomic_DNA"/>
</dbReference>
<dbReference type="RefSeq" id="WP_140989729.1">
    <property type="nucleotide sequence ID" value="NZ_VHIQ01000003.1"/>
</dbReference>
<keyword evidence="1" id="KW-0812">Transmembrane</keyword>
<sequence length="285" mass="33599">MSEPQYFHIYATANDTWHYYRDIQNLIRIYKMPSGVSRVNLYMAISKVKPVNFIDKTFVRLVRYLFNNHKNIALNQVLYKSNIGRDFSSYNVMLNIIKQQANLNDYVFFQNRSGFGPFKENWLTDFKSQFLKFPNTALCGSTINFIDHPLRSDRNNLPHVQTYAFLSSIKYLNLLGESFPGINETSRLNIIFNGEIELSNKFLNLGYGLTCMEWPDQYITRTTPALSDRDVRGIVKQQHQFYHKGYILLNERKTFRNWHYLKTLFLFILTSLSCGIFRLPTISKK</sequence>
<evidence type="ECO:0000256" key="1">
    <source>
        <dbReference type="SAM" id="Phobius"/>
    </source>
</evidence>
<accession>A0A506PJ67</accession>
<evidence type="ECO:0000313" key="3">
    <source>
        <dbReference type="Proteomes" id="UP000317332"/>
    </source>
</evidence>
<proteinExistence type="predicted"/>
<keyword evidence="1" id="KW-0472">Membrane</keyword>
<keyword evidence="1" id="KW-1133">Transmembrane helix</keyword>
<organism evidence="2 3">
    <name type="scientific">Paucihalobacter ruber</name>
    <dbReference type="NCBI Taxonomy" id="2567861"/>
    <lineage>
        <taxon>Bacteria</taxon>
        <taxon>Pseudomonadati</taxon>
        <taxon>Bacteroidota</taxon>
        <taxon>Flavobacteriia</taxon>
        <taxon>Flavobacteriales</taxon>
        <taxon>Flavobacteriaceae</taxon>
        <taxon>Paucihalobacter</taxon>
    </lineage>
</organism>
<gene>
    <name evidence="2" type="ORF">FJ651_06805</name>
</gene>
<evidence type="ECO:0000313" key="2">
    <source>
        <dbReference type="EMBL" id="TPV33863.1"/>
    </source>
</evidence>
<dbReference type="AlphaFoldDB" id="A0A506PJ67"/>